<protein>
    <submittedName>
        <fullName evidence="3">Type III secretion system gatekeeper subunit SctW</fullName>
    </submittedName>
</protein>
<dbReference type="InterPro" id="IPR013401">
    <property type="entry name" value="T3SS_LcrE"/>
</dbReference>
<dbReference type="Pfam" id="PF07201">
    <property type="entry name" value="HrpJ"/>
    <property type="match status" value="1"/>
</dbReference>
<evidence type="ECO:0000259" key="1">
    <source>
        <dbReference type="Pfam" id="PF07201"/>
    </source>
</evidence>
<evidence type="ECO:0000313" key="5">
    <source>
        <dbReference type="Proteomes" id="UP000534677"/>
    </source>
</evidence>
<gene>
    <name evidence="3" type="primary">sctW</name>
    <name evidence="2" type="ORF">HF209_15090</name>
    <name evidence="3" type="ORF">HF257_25990</name>
</gene>
<feature type="domain" description="Hypersensitivity response secretion-like HrpJ" evidence="1">
    <location>
        <begin position="42"/>
        <end position="198"/>
    </location>
</feature>
<organism evidence="3 4">
    <name type="scientific">Pseudomonas cremoris</name>
    <dbReference type="NCBI Taxonomy" id="2724178"/>
    <lineage>
        <taxon>Bacteria</taxon>
        <taxon>Pseudomonadati</taxon>
        <taxon>Pseudomonadota</taxon>
        <taxon>Gammaproteobacteria</taxon>
        <taxon>Pseudomonadales</taxon>
        <taxon>Pseudomonadaceae</taxon>
        <taxon>Pseudomonas</taxon>
    </lineage>
</organism>
<sequence length="357" mass="38514">MKVESTPDVQTLQSLDQPVVSGTTRAQVPVAAPVVDDLANLFSQEVAFNSKALGQRSMGVRITPVEQLSQLYDQLGHPAQASLAAISRRVRLQLLQQPGVDKLLEITGNDPARTYVILRQVTAQAEAEVRKTEAALARDALAKLEVRYRREIQAGLNIAMALQAATDDPQERQAMRALYYASVVVRQSLATMMQALLGGYGGEQFAAGLNVMRRALADDIAAQASSIPGAKLRTLLLGLQSCGHLSGVLSSCESLIQRLEVEHDAVVLLQRLLGYASGGIACAEVQRLAGDLSHESSAGQLVSLNGIYPMLKGLPLALWRDNRGRQEGLHNVLLVMDELTRQEKLPARPGDDSRAEG</sequence>
<dbReference type="Gene3D" id="1.10.150.630">
    <property type="match status" value="1"/>
</dbReference>
<name>A0A7X1ARU7_9PSED</name>
<dbReference type="EMBL" id="JAAXCY010000011">
    <property type="protein sequence ID" value="MBC2409470.1"/>
    <property type="molecule type" value="Genomic_DNA"/>
</dbReference>
<accession>A0A7X1ARU7</accession>
<keyword evidence="5" id="KW-1185">Reference proteome</keyword>
<comment type="caution">
    <text evidence="3">The sequence shown here is derived from an EMBL/GenBank/DDBJ whole genome shotgun (WGS) entry which is preliminary data.</text>
</comment>
<dbReference type="GO" id="GO:0030254">
    <property type="term" value="P:protein secretion by the type III secretion system"/>
    <property type="evidence" value="ECO:0007669"/>
    <property type="project" value="InterPro"/>
</dbReference>
<dbReference type="Proteomes" id="UP000534677">
    <property type="component" value="Unassembled WGS sequence"/>
</dbReference>
<dbReference type="RefSeq" id="WP_185708250.1">
    <property type="nucleotide sequence ID" value="NZ_JAAXCY010000011.1"/>
</dbReference>
<dbReference type="InterPro" id="IPR013351">
    <property type="entry name" value="T3SS_TyeA-rel"/>
</dbReference>
<dbReference type="NCBIfam" id="TIGR02568">
    <property type="entry name" value="LcrE"/>
    <property type="match status" value="1"/>
</dbReference>
<reference evidence="4 5" key="1">
    <citation type="submission" date="2020-04" db="EMBL/GenBank/DDBJ databases">
        <title>Pseudomonas crami sp. nov., a novel proteolytic bacterial species isolated from cream.</title>
        <authorList>
            <person name="Hofmann K."/>
            <person name="Woller A."/>
            <person name="Huptas C."/>
            <person name="Wenning M."/>
            <person name="Scherer S."/>
            <person name="Doll E.V."/>
        </authorList>
    </citation>
    <scope>NUCLEOTIDE SEQUENCE [LARGE SCALE GENOMIC DNA]</scope>
    <source>
        <strain evidence="2 5">WS 5096</strain>
        <strain evidence="3 4">WS 5106</strain>
    </source>
</reference>
<dbReference type="InterPro" id="IPR010812">
    <property type="entry name" value="HrpJ-like"/>
</dbReference>
<dbReference type="SUPFAM" id="SSF140591">
    <property type="entry name" value="Type III secretion system domain"/>
    <property type="match status" value="1"/>
</dbReference>
<proteinExistence type="predicted"/>
<dbReference type="NCBIfam" id="TIGR02511">
    <property type="entry name" value="type_III_tyeA"/>
    <property type="match status" value="1"/>
</dbReference>
<evidence type="ECO:0000313" key="4">
    <source>
        <dbReference type="Proteomes" id="UP000520513"/>
    </source>
</evidence>
<dbReference type="Proteomes" id="UP000520513">
    <property type="component" value="Unassembled WGS sequence"/>
</dbReference>
<dbReference type="GO" id="GO:0050709">
    <property type="term" value="P:negative regulation of protein secretion"/>
    <property type="evidence" value="ECO:0007669"/>
    <property type="project" value="InterPro"/>
</dbReference>
<evidence type="ECO:0000313" key="3">
    <source>
        <dbReference type="EMBL" id="MBC2409470.1"/>
    </source>
</evidence>
<dbReference type="EMBL" id="JAAXCZ010000007">
    <property type="protein sequence ID" value="MBC2382276.1"/>
    <property type="molecule type" value="Genomic_DNA"/>
</dbReference>
<dbReference type="AlphaFoldDB" id="A0A7X1ARU7"/>
<evidence type="ECO:0000313" key="2">
    <source>
        <dbReference type="EMBL" id="MBC2382276.1"/>
    </source>
</evidence>
<dbReference type="GO" id="GO:0009986">
    <property type="term" value="C:cell surface"/>
    <property type="evidence" value="ECO:0007669"/>
    <property type="project" value="InterPro"/>
</dbReference>
<dbReference type="GO" id="GO:0019867">
    <property type="term" value="C:outer membrane"/>
    <property type="evidence" value="ECO:0007669"/>
    <property type="project" value="InterPro"/>
</dbReference>